<sequence length="161" mass="17840">MTVPDPGLYISPAQTYQEVRDLAKTVGRIEAKLDGILNETKDIRTDLSDHEARLRALEAMPKSSDIEPRVTTLEKGPMAATVTGRPDRHWRSRRCPLPSPRRLTHLRPLHGPNAGRAGGDSTCPDHVVDGHGPTLPRRRTVATWQMKTWGELSDACAAWPP</sequence>
<reference evidence="2 3" key="1">
    <citation type="submission" date="2020-08" db="EMBL/GenBank/DDBJ databases">
        <title>Streptomyces sp. PSKA01 genome sequencing and assembly.</title>
        <authorList>
            <person name="Mandal S."/>
            <person name="Maiti P.K."/>
            <person name="Das P."/>
        </authorList>
    </citation>
    <scope>NUCLEOTIDE SEQUENCE [LARGE SCALE GENOMIC DNA]</scope>
    <source>
        <strain evidence="2 3">PSKA01</strain>
    </source>
</reference>
<evidence type="ECO:0000313" key="2">
    <source>
        <dbReference type="EMBL" id="MBC2908163.1"/>
    </source>
</evidence>
<name>A0A7X1JCG6_9ACTN</name>
<keyword evidence="3" id="KW-1185">Reference proteome</keyword>
<dbReference type="RefSeq" id="WP_186288081.1">
    <property type="nucleotide sequence ID" value="NZ_JACMSF010000117.1"/>
</dbReference>
<gene>
    <name evidence="2" type="ORF">H4N64_43090</name>
</gene>
<protein>
    <submittedName>
        <fullName evidence="2">Uncharacterized protein</fullName>
    </submittedName>
</protein>
<comment type="caution">
    <text evidence="2">The sequence shown here is derived from an EMBL/GenBank/DDBJ whole genome shotgun (WGS) entry which is preliminary data.</text>
</comment>
<dbReference type="EMBL" id="JACMSF010000117">
    <property type="protein sequence ID" value="MBC2908163.1"/>
    <property type="molecule type" value="Genomic_DNA"/>
</dbReference>
<evidence type="ECO:0000256" key="1">
    <source>
        <dbReference type="SAM" id="MobiDB-lite"/>
    </source>
</evidence>
<accession>A0A7X1JCG6</accession>
<proteinExistence type="predicted"/>
<dbReference type="AlphaFoldDB" id="A0A7X1JCG6"/>
<organism evidence="2 3">
    <name type="scientific">Streptomyces cupreus</name>
    <dbReference type="NCBI Taxonomy" id="2759956"/>
    <lineage>
        <taxon>Bacteria</taxon>
        <taxon>Bacillati</taxon>
        <taxon>Actinomycetota</taxon>
        <taxon>Actinomycetes</taxon>
        <taxon>Kitasatosporales</taxon>
        <taxon>Streptomycetaceae</taxon>
        <taxon>Streptomyces</taxon>
    </lineage>
</organism>
<dbReference type="Proteomes" id="UP000584670">
    <property type="component" value="Unassembled WGS sequence"/>
</dbReference>
<feature type="region of interest" description="Disordered" evidence="1">
    <location>
        <begin position="96"/>
        <end position="125"/>
    </location>
</feature>
<evidence type="ECO:0000313" key="3">
    <source>
        <dbReference type="Proteomes" id="UP000584670"/>
    </source>
</evidence>